<dbReference type="UniPathway" id="UPA00232"/>
<name>A0A4R5U5K4_9GAMM</name>
<dbReference type="AlphaFoldDB" id="A0A4R5U5K4"/>
<dbReference type="RefSeq" id="WP_055250553.1">
    <property type="nucleotide sequence ID" value="NZ_SMTG01000007.1"/>
</dbReference>
<protein>
    <recommendedName>
        <fullName evidence="1">Ubiquinone biosynthesis accessory factor UbiK</fullName>
    </recommendedName>
</protein>
<dbReference type="NCBIfam" id="NF047835">
    <property type="entry name" value="UbiqAccUbiK"/>
    <property type="match status" value="1"/>
</dbReference>
<feature type="compositionally biased region" description="Polar residues" evidence="2">
    <location>
        <begin position="84"/>
        <end position="96"/>
    </location>
</feature>
<proteinExistence type="inferred from homology"/>
<dbReference type="EMBL" id="SMTG01000007">
    <property type="protein sequence ID" value="TDK29212.1"/>
    <property type="molecule type" value="Genomic_DNA"/>
</dbReference>
<dbReference type="GO" id="GO:0006744">
    <property type="term" value="P:ubiquinone biosynthetic process"/>
    <property type="evidence" value="ECO:0007669"/>
    <property type="project" value="UniProtKB-UniRule"/>
</dbReference>
<dbReference type="OrthoDB" id="5297354at2"/>
<reference evidence="3 4" key="1">
    <citation type="submission" date="2019-03" db="EMBL/GenBank/DDBJ databases">
        <title>Luteimonas zhaokaii sp.nov., isolated from the rectal contents of Plateau pika in Yushu, Qinghai Province, China.</title>
        <authorList>
            <person name="Zhang G."/>
        </authorList>
    </citation>
    <scope>NUCLEOTIDE SEQUENCE [LARGE SCALE GENOMIC DNA]</scope>
    <source>
        <strain evidence="3 4">THG-MD21</strain>
    </source>
</reference>
<dbReference type="GO" id="GO:0005829">
    <property type="term" value="C:cytosol"/>
    <property type="evidence" value="ECO:0007669"/>
    <property type="project" value="TreeGrafter"/>
</dbReference>
<evidence type="ECO:0000256" key="1">
    <source>
        <dbReference type="HAMAP-Rule" id="MF_02216"/>
    </source>
</evidence>
<dbReference type="Pfam" id="PF04380">
    <property type="entry name" value="BMFP"/>
    <property type="match status" value="1"/>
</dbReference>
<comment type="subcellular location">
    <subcellularLocation>
        <location evidence="1">Cytoplasm</location>
    </subcellularLocation>
</comment>
<dbReference type="Proteomes" id="UP000295543">
    <property type="component" value="Unassembled WGS sequence"/>
</dbReference>
<organism evidence="3 4">
    <name type="scientific">Luteimonas terrae</name>
    <dbReference type="NCBI Taxonomy" id="1530191"/>
    <lineage>
        <taxon>Bacteria</taxon>
        <taxon>Pseudomonadati</taxon>
        <taxon>Pseudomonadota</taxon>
        <taxon>Gammaproteobacteria</taxon>
        <taxon>Lysobacterales</taxon>
        <taxon>Lysobacteraceae</taxon>
        <taxon>Luteimonas</taxon>
    </lineage>
</organism>
<evidence type="ECO:0000313" key="3">
    <source>
        <dbReference type="EMBL" id="TDK29212.1"/>
    </source>
</evidence>
<feature type="region of interest" description="Disordered" evidence="2">
    <location>
        <begin position="74"/>
        <end position="96"/>
    </location>
</feature>
<evidence type="ECO:0000313" key="4">
    <source>
        <dbReference type="Proteomes" id="UP000295543"/>
    </source>
</evidence>
<evidence type="ECO:0000256" key="2">
    <source>
        <dbReference type="SAM" id="MobiDB-lite"/>
    </source>
</evidence>
<keyword evidence="4" id="KW-1185">Reference proteome</keyword>
<keyword evidence="1" id="KW-0831">Ubiquinone biosynthesis</keyword>
<gene>
    <name evidence="1" type="primary">ubiK</name>
    <name evidence="3" type="ORF">E2F49_14835</name>
</gene>
<sequence length="96" mass="10636">MIDLSTIDELARRLSGLVPPGLRESREDIQENFKAVLQSGLTKLDLVTREEFEVQRAVLLRTREKLEALEAQVRQLEGQPPTGPVTTSGNASTIAH</sequence>
<dbReference type="HAMAP" id="MF_02216">
    <property type="entry name" value="UbiK"/>
    <property type="match status" value="1"/>
</dbReference>
<comment type="similarity">
    <text evidence="1">Belongs to the UbiK family.</text>
</comment>
<dbReference type="InterPro" id="IPR007475">
    <property type="entry name" value="UbiK"/>
</dbReference>
<dbReference type="PANTHER" id="PTHR38040">
    <property type="entry name" value="UBIQUINONE BIOSYNTHESIS ACCESSORY FACTOR UBIK"/>
    <property type="match status" value="1"/>
</dbReference>
<dbReference type="PANTHER" id="PTHR38040:SF1">
    <property type="entry name" value="UBIQUINONE BIOSYNTHESIS ACCESSORY FACTOR UBIK"/>
    <property type="match status" value="1"/>
</dbReference>
<comment type="function">
    <text evidence="1">Required for efficient ubiquinone (coenzyme Q) biosynthesis. UbiK is probably an accessory factor of Ubi enzymes and facilitates ubiquinone biosynthesis by acting as an assembly factor, a targeting factor, or both.</text>
</comment>
<accession>A0A4R5U5K4</accession>
<comment type="caution">
    <text evidence="3">The sequence shown here is derived from an EMBL/GenBank/DDBJ whole genome shotgun (WGS) entry which is preliminary data.</text>
</comment>
<keyword evidence="1" id="KW-0963">Cytoplasm</keyword>
<comment type="pathway">
    <text evidence="1">Cofactor biosynthesis; ubiquinone biosynthesis.</text>
</comment>